<accession>A0ABD1B0T1</accession>
<dbReference type="InterPro" id="IPR015955">
    <property type="entry name" value="Lactate_DH/Glyco_Ohase_4_C"/>
</dbReference>
<gene>
    <name evidence="4" type="ORF">V5N11_025112</name>
</gene>
<dbReference type="GO" id="GO:0016491">
    <property type="term" value="F:oxidoreductase activity"/>
    <property type="evidence" value="ECO:0007669"/>
    <property type="project" value="UniProtKB-KW"/>
</dbReference>
<proteinExistence type="predicted"/>
<protein>
    <submittedName>
        <fullName evidence="4">Malate dehydrogenase</fullName>
    </submittedName>
</protein>
<evidence type="ECO:0000313" key="5">
    <source>
        <dbReference type="Proteomes" id="UP001558713"/>
    </source>
</evidence>
<name>A0ABD1B0T1_CARAN</name>
<keyword evidence="1" id="KW-0560">Oxidoreductase</keyword>
<evidence type="ECO:0000256" key="1">
    <source>
        <dbReference type="ARBA" id="ARBA00023002"/>
    </source>
</evidence>
<evidence type="ECO:0000259" key="3">
    <source>
        <dbReference type="Pfam" id="PF02866"/>
    </source>
</evidence>
<evidence type="ECO:0000313" key="4">
    <source>
        <dbReference type="EMBL" id="KAL1209334.1"/>
    </source>
</evidence>
<reference evidence="4 5" key="1">
    <citation type="submission" date="2024-04" db="EMBL/GenBank/DDBJ databases">
        <title>Genome assembly C_amara_ONT_v2.</title>
        <authorList>
            <person name="Yant L."/>
            <person name="Moore C."/>
            <person name="Slenker M."/>
        </authorList>
    </citation>
    <scope>NUCLEOTIDE SEQUENCE [LARGE SCALE GENOMIC DNA]</scope>
    <source>
        <tissue evidence="4">Leaf</tissue>
    </source>
</reference>
<keyword evidence="5" id="KW-1185">Reference proteome</keyword>
<dbReference type="Gene3D" id="3.40.50.720">
    <property type="entry name" value="NAD(P)-binding Rossmann-like Domain"/>
    <property type="match status" value="1"/>
</dbReference>
<dbReference type="EMBL" id="JBANAX010000421">
    <property type="protein sequence ID" value="KAL1209334.1"/>
    <property type="molecule type" value="Genomic_DNA"/>
</dbReference>
<dbReference type="PANTHER" id="PTHR11540:SF16">
    <property type="entry name" value="MALATE DEHYDROGENASE, MITOCHONDRIAL"/>
    <property type="match status" value="1"/>
</dbReference>
<dbReference type="Gene3D" id="3.90.110.10">
    <property type="entry name" value="Lactate dehydrogenase/glycoside hydrolase, family 4, C-terminal"/>
    <property type="match status" value="1"/>
</dbReference>
<dbReference type="AlphaFoldDB" id="A0ABD1B0T1"/>
<dbReference type="PANTHER" id="PTHR11540">
    <property type="entry name" value="MALATE AND LACTATE DEHYDROGENASE"/>
    <property type="match status" value="1"/>
</dbReference>
<comment type="caution">
    <text evidence="4">The sequence shown here is derived from an EMBL/GenBank/DDBJ whole genome shotgun (WGS) entry which is preliminary data.</text>
</comment>
<dbReference type="SUPFAM" id="SSF56327">
    <property type="entry name" value="LDH C-terminal domain-like"/>
    <property type="match status" value="1"/>
</dbReference>
<evidence type="ECO:0000256" key="2">
    <source>
        <dbReference type="ARBA" id="ARBA00023027"/>
    </source>
</evidence>
<dbReference type="Pfam" id="PF02866">
    <property type="entry name" value="Ldh_1_C"/>
    <property type="match status" value="1"/>
</dbReference>
<dbReference type="InterPro" id="IPR022383">
    <property type="entry name" value="Lactate/malate_DH_C"/>
</dbReference>
<sequence length="207" mass="22491">MVKRMVQSVAAHAPKAFILIASNIVNSAVPLAAEVLKEKGVYDPKKLFGMTSFEVSVVKSIVRQVLQTNLVDVPVCAFLSKTKPSLNYTEEEMEKLAVKIQYEVSFAKSGFGTFSLLTAHAVEAFLSSLLRALDGVEDVYEFAFVASTVTELPYFASRVKLGKNGIEAVIDPDLHGLAKYEEKALEALKTKLKASIEKGIAFAAEGN</sequence>
<keyword evidence="2" id="KW-0520">NAD</keyword>
<dbReference type="Proteomes" id="UP001558713">
    <property type="component" value="Unassembled WGS sequence"/>
</dbReference>
<feature type="domain" description="Lactate/malate dehydrogenase C-terminal" evidence="3">
    <location>
        <begin position="78"/>
        <end position="202"/>
    </location>
</feature>
<organism evidence="4 5">
    <name type="scientific">Cardamine amara subsp. amara</name>
    <dbReference type="NCBI Taxonomy" id="228776"/>
    <lineage>
        <taxon>Eukaryota</taxon>
        <taxon>Viridiplantae</taxon>
        <taxon>Streptophyta</taxon>
        <taxon>Embryophyta</taxon>
        <taxon>Tracheophyta</taxon>
        <taxon>Spermatophyta</taxon>
        <taxon>Magnoliopsida</taxon>
        <taxon>eudicotyledons</taxon>
        <taxon>Gunneridae</taxon>
        <taxon>Pentapetalae</taxon>
        <taxon>rosids</taxon>
        <taxon>malvids</taxon>
        <taxon>Brassicales</taxon>
        <taxon>Brassicaceae</taxon>
        <taxon>Cardamineae</taxon>
        <taxon>Cardamine</taxon>
    </lineage>
</organism>